<dbReference type="Pfam" id="PF00723">
    <property type="entry name" value="Glyco_hydro_15"/>
    <property type="match status" value="1"/>
</dbReference>
<dbReference type="InterPro" id="IPR008979">
    <property type="entry name" value="Galactose-bd-like_sf"/>
</dbReference>
<keyword evidence="4" id="KW-1185">Reference proteome</keyword>
<comment type="caution">
    <text evidence="3">The sequence shown here is derived from an EMBL/GenBank/DDBJ whole genome shotgun (WGS) entry which is preliminary data.</text>
</comment>
<dbReference type="GO" id="GO:0005975">
    <property type="term" value="P:carbohydrate metabolic process"/>
    <property type="evidence" value="ECO:0007669"/>
    <property type="project" value="InterPro"/>
</dbReference>
<dbReference type="GO" id="GO:0030246">
    <property type="term" value="F:carbohydrate binding"/>
    <property type="evidence" value="ECO:0007669"/>
    <property type="project" value="InterPro"/>
</dbReference>
<evidence type="ECO:0000256" key="1">
    <source>
        <dbReference type="SAM" id="MobiDB-lite"/>
    </source>
</evidence>
<sequence length="932" mass="102454">MPRPRKPAKDWSANSTNSLIPDDFITATNDPILPAQISTSSYQAESAMLRGDAKIEEEVEGAEGGRYVRFPGVPGLEFIFDEPDGEASSVQFTVDVPEKAWYTLDFRYANGSNDDAHRNMLVDGEDIPGILTFPNLFSGESWGSSLDRLELTAGRHRITLTNDLGDEAAGATENDPEILLDQLQVTRGTTPSDNTNARSLLMNNSDNMVAITEAALLFAMDIEAFGPSLAQLRHASNWNVDQIDYGTMWFRDVTEGAEPKTFAPYFDSTHYYDEHGIVHVDYGDYLPTGEALPISISREYAMVPNQPLLVERWTLQNQNDVGSPLIEWDVMNALRLNPQMTEEAVWDERRESWIARLDQGEGLDPLYLAFGSYQETTRQGAGPDGEDVRGDGLLPFDGDPGEGGGQGVVGGFEGNGDVGGDARRGTGQGLTLAMETESVNLEAQRPIELFYYYTLADSLEQLDANIASALNPQGTTTPGSPTFWFSRTEALWDARLSAALDIPGVEPEETVEGRQAVALPGEMLREIDDPALETGYLRSLVSILQSQQPEFGSFVAATNPAYEFKVWPRDSAATAIALDGAGLHDDAERYWKWMASVEEDGDDPQFPNGSFATNYSFWEPNQLIPFVQPEWDAQGLFLIGVYRHHQVLIAAGKTEQAEAFVNDPTIREAVVDSAQFIATRIEDSGFGPHDFSIWEEIDLYNPFTQVTYAQGLNAASLLAGEIGRPDLADSWAEGARTIREAILRPITAEEPGLWNEEEGYLIRGITPDGQLNLTLDNSANLAIVTGLLDADDPRARAMIENTLATSPTDDYGIPRYIGDTFYNASPFSPGGAYESRVESPVWPQMTSYVGLAKEFTDETDWTQGSLGWTIGMYGDGFTAPGEGVDWSTREPLPSTMVEPVTAGWYVQNLLNYTNQFDPRMPSDVFTAAEVVV</sequence>
<evidence type="ECO:0000259" key="2">
    <source>
        <dbReference type="PROSITE" id="PS51175"/>
    </source>
</evidence>
<dbReference type="EMBL" id="NWBU01000005">
    <property type="protein sequence ID" value="PTQ12241.1"/>
    <property type="molecule type" value="Genomic_DNA"/>
</dbReference>
<dbReference type="OrthoDB" id="7875798at2"/>
<dbReference type="PROSITE" id="PS51175">
    <property type="entry name" value="CBM6"/>
    <property type="match status" value="1"/>
</dbReference>
<dbReference type="PANTHER" id="PTHR31616:SF0">
    <property type="entry name" value="GLUCAN 1,4-ALPHA-GLUCOSIDASE"/>
    <property type="match status" value="1"/>
</dbReference>
<name>A0A2T5FZW6_9SPHN</name>
<dbReference type="AlphaFoldDB" id="A0A2T5FZW6"/>
<evidence type="ECO:0000313" key="4">
    <source>
        <dbReference type="Proteomes" id="UP000244162"/>
    </source>
</evidence>
<dbReference type="InterPro" id="IPR008928">
    <property type="entry name" value="6-hairpin_glycosidase_sf"/>
</dbReference>
<accession>A0A2T5FZW6</accession>
<feature type="domain" description="CBM6" evidence="2">
    <location>
        <begin position="40"/>
        <end position="186"/>
    </location>
</feature>
<feature type="region of interest" description="Disordered" evidence="1">
    <location>
        <begin position="1"/>
        <end position="22"/>
    </location>
</feature>
<organism evidence="3 4">
    <name type="scientific">Sphingomonas oleivorans</name>
    <dbReference type="NCBI Taxonomy" id="1735121"/>
    <lineage>
        <taxon>Bacteria</taxon>
        <taxon>Pseudomonadati</taxon>
        <taxon>Pseudomonadota</taxon>
        <taxon>Alphaproteobacteria</taxon>
        <taxon>Sphingomonadales</taxon>
        <taxon>Sphingomonadaceae</taxon>
        <taxon>Sphingomonas</taxon>
    </lineage>
</organism>
<dbReference type="SUPFAM" id="SSF49785">
    <property type="entry name" value="Galactose-binding domain-like"/>
    <property type="match status" value="1"/>
</dbReference>
<dbReference type="Proteomes" id="UP000244162">
    <property type="component" value="Unassembled WGS sequence"/>
</dbReference>
<gene>
    <name evidence="3" type="ORF">CLG96_06755</name>
</gene>
<dbReference type="SUPFAM" id="SSF48208">
    <property type="entry name" value="Six-hairpin glycosidases"/>
    <property type="match status" value="1"/>
</dbReference>
<evidence type="ECO:0000313" key="3">
    <source>
        <dbReference type="EMBL" id="PTQ12241.1"/>
    </source>
</evidence>
<dbReference type="InterPro" id="IPR012341">
    <property type="entry name" value="6hp_glycosidase-like_sf"/>
</dbReference>
<reference evidence="3 4" key="1">
    <citation type="submission" date="2017-09" db="EMBL/GenBank/DDBJ databases">
        <title>Sphingomonas panjinensis sp.nov., isolated from oil-contaminated soil.</title>
        <authorList>
            <person name="Wang L."/>
            <person name="Chen L."/>
        </authorList>
    </citation>
    <scope>NUCLEOTIDE SEQUENCE [LARGE SCALE GENOMIC DNA]</scope>
    <source>
        <strain evidence="3 4">FW-11</strain>
    </source>
</reference>
<dbReference type="Gene3D" id="1.50.10.10">
    <property type="match status" value="1"/>
</dbReference>
<dbReference type="RefSeq" id="WP_107967104.1">
    <property type="nucleotide sequence ID" value="NZ_NWBU01000005.1"/>
</dbReference>
<dbReference type="InterPro" id="IPR005084">
    <property type="entry name" value="CBM6"/>
</dbReference>
<dbReference type="GO" id="GO:0004553">
    <property type="term" value="F:hydrolase activity, hydrolyzing O-glycosyl compounds"/>
    <property type="evidence" value="ECO:0007669"/>
    <property type="project" value="TreeGrafter"/>
</dbReference>
<protein>
    <recommendedName>
        <fullName evidence="2">CBM6 domain-containing protein</fullName>
    </recommendedName>
</protein>
<proteinExistence type="predicted"/>
<dbReference type="Gene3D" id="2.60.120.260">
    <property type="entry name" value="Galactose-binding domain-like"/>
    <property type="match status" value="1"/>
</dbReference>
<dbReference type="InterPro" id="IPR011613">
    <property type="entry name" value="GH15-like"/>
</dbReference>
<dbReference type="PANTHER" id="PTHR31616">
    <property type="entry name" value="TREHALASE"/>
    <property type="match status" value="1"/>
</dbReference>